<dbReference type="AlphaFoldDB" id="A0A448Z607"/>
<dbReference type="CDD" id="cd02947">
    <property type="entry name" value="TRX_family"/>
    <property type="match status" value="1"/>
</dbReference>
<dbReference type="SUPFAM" id="SSF52833">
    <property type="entry name" value="Thioredoxin-like"/>
    <property type="match status" value="1"/>
</dbReference>
<organism evidence="3 4">
    <name type="scientific">Pseudo-nitzschia multistriata</name>
    <dbReference type="NCBI Taxonomy" id="183589"/>
    <lineage>
        <taxon>Eukaryota</taxon>
        <taxon>Sar</taxon>
        <taxon>Stramenopiles</taxon>
        <taxon>Ochrophyta</taxon>
        <taxon>Bacillariophyta</taxon>
        <taxon>Bacillariophyceae</taxon>
        <taxon>Bacillariophycidae</taxon>
        <taxon>Bacillariales</taxon>
        <taxon>Bacillariaceae</taxon>
        <taxon>Pseudo-nitzschia</taxon>
    </lineage>
</organism>
<name>A0A448Z607_9STRA</name>
<keyword evidence="1" id="KW-1133">Transmembrane helix</keyword>
<dbReference type="Proteomes" id="UP000291116">
    <property type="component" value="Unassembled WGS sequence"/>
</dbReference>
<evidence type="ECO:0000259" key="2">
    <source>
        <dbReference type="PROSITE" id="PS51352"/>
    </source>
</evidence>
<keyword evidence="4" id="KW-1185">Reference proteome</keyword>
<proteinExistence type="predicted"/>
<dbReference type="PANTHER" id="PTHR45663">
    <property type="entry name" value="GEO12009P1"/>
    <property type="match status" value="1"/>
</dbReference>
<dbReference type="Pfam" id="PF00085">
    <property type="entry name" value="Thioredoxin"/>
    <property type="match status" value="1"/>
</dbReference>
<dbReference type="GO" id="GO:0005737">
    <property type="term" value="C:cytoplasm"/>
    <property type="evidence" value="ECO:0007669"/>
    <property type="project" value="TreeGrafter"/>
</dbReference>
<protein>
    <recommendedName>
        <fullName evidence="2">Thioredoxin domain-containing protein</fullName>
    </recommendedName>
</protein>
<gene>
    <name evidence="3" type="ORF">PSNMU_V1.4_AUG-EV-PASAV3_0042780</name>
</gene>
<feature type="domain" description="Thioredoxin" evidence="2">
    <location>
        <begin position="47"/>
        <end position="178"/>
    </location>
</feature>
<sequence length="208" mass="23155">MVSSRPYIRYHGSPLFFMIKNILFFVLVSNGIEKAQSFSVRPLHPPSTRSYTGNDSLLNAVNSKSIVAVTDSNYKELFSGEKFLLLDACAQWCGPCKLIEPLLEQCARDWKDTLVVGKFDVDGANSESRDLKVELILQGAMPKALPALILVHDNKILDSWKGLISPAQLQDMLAKHVKNGTKTKDNNPVATKPRPFRGISFFNESMAL</sequence>
<dbReference type="Gene3D" id="3.40.30.10">
    <property type="entry name" value="Glutaredoxin"/>
    <property type="match status" value="1"/>
</dbReference>
<dbReference type="GO" id="GO:0015035">
    <property type="term" value="F:protein-disulfide reductase activity"/>
    <property type="evidence" value="ECO:0007669"/>
    <property type="project" value="TreeGrafter"/>
</dbReference>
<keyword evidence="1" id="KW-0812">Transmembrane</keyword>
<evidence type="ECO:0000313" key="4">
    <source>
        <dbReference type="Proteomes" id="UP000291116"/>
    </source>
</evidence>
<dbReference type="OrthoDB" id="44691at2759"/>
<feature type="transmembrane region" description="Helical" evidence="1">
    <location>
        <begin position="12"/>
        <end position="32"/>
    </location>
</feature>
<evidence type="ECO:0000313" key="3">
    <source>
        <dbReference type="EMBL" id="VEU37459.1"/>
    </source>
</evidence>
<keyword evidence="1" id="KW-0472">Membrane</keyword>
<dbReference type="InterPro" id="IPR036249">
    <property type="entry name" value="Thioredoxin-like_sf"/>
</dbReference>
<accession>A0A448Z607</accession>
<dbReference type="InterPro" id="IPR013766">
    <property type="entry name" value="Thioredoxin_domain"/>
</dbReference>
<reference evidence="3 4" key="1">
    <citation type="submission" date="2019-01" db="EMBL/GenBank/DDBJ databases">
        <authorList>
            <person name="Ferrante I. M."/>
        </authorList>
    </citation>
    <scope>NUCLEOTIDE SEQUENCE [LARGE SCALE GENOMIC DNA]</scope>
    <source>
        <strain evidence="3 4">B856</strain>
    </source>
</reference>
<dbReference type="PANTHER" id="PTHR45663:SF11">
    <property type="entry name" value="GEO12009P1"/>
    <property type="match status" value="1"/>
</dbReference>
<dbReference type="PROSITE" id="PS51352">
    <property type="entry name" value="THIOREDOXIN_2"/>
    <property type="match status" value="1"/>
</dbReference>
<dbReference type="EMBL" id="CAACVS010000126">
    <property type="protein sequence ID" value="VEU37459.1"/>
    <property type="molecule type" value="Genomic_DNA"/>
</dbReference>
<evidence type="ECO:0000256" key="1">
    <source>
        <dbReference type="SAM" id="Phobius"/>
    </source>
</evidence>